<accession>A0A176Z022</accession>
<protein>
    <submittedName>
        <fullName evidence="3">Uncharacterized protein</fullName>
    </submittedName>
</protein>
<comment type="caution">
    <text evidence="3">The sequence shown here is derived from an EMBL/GenBank/DDBJ whole genome shotgun (WGS) entry which is preliminary data.</text>
</comment>
<evidence type="ECO:0000256" key="1">
    <source>
        <dbReference type="SAM" id="MobiDB-lite"/>
    </source>
</evidence>
<keyword evidence="4" id="KW-1185">Reference proteome</keyword>
<evidence type="ECO:0000313" key="3">
    <source>
        <dbReference type="EMBL" id="OAF13584.1"/>
    </source>
</evidence>
<evidence type="ECO:0000256" key="2">
    <source>
        <dbReference type="SAM" id="SignalP"/>
    </source>
</evidence>
<keyword evidence="2" id="KW-0732">Signal</keyword>
<evidence type="ECO:0000313" key="4">
    <source>
        <dbReference type="Proteomes" id="UP000076959"/>
    </source>
</evidence>
<dbReference type="EMBL" id="LUUB01000034">
    <property type="protein sequence ID" value="OAF13584.1"/>
    <property type="molecule type" value="Genomic_DNA"/>
</dbReference>
<reference evidence="3 4" key="1">
    <citation type="submission" date="2016-03" db="EMBL/GenBank/DDBJ databases">
        <title>Draft Genome Sequence of the Strain BR 10245 (Bradyrhizobium sp.) isolated from nodules of Centrolobium paraense.</title>
        <authorList>
            <person name="Simoes-Araujo J.L.Sr."/>
            <person name="Barauna A.C."/>
            <person name="Silva K."/>
            <person name="Zilli J.E."/>
        </authorList>
    </citation>
    <scope>NUCLEOTIDE SEQUENCE [LARGE SCALE GENOMIC DNA]</scope>
    <source>
        <strain evidence="3 4">BR 10245</strain>
    </source>
</reference>
<feature type="signal peptide" evidence="2">
    <location>
        <begin position="1"/>
        <end position="19"/>
    </location>
</feature>
<dbReference type="Proteomes" id="UP000076959">
    <property type="component" value="Unassembled WGS sequence"/>
</dbReference>
<sequence length="151" mass="16252">MARHFVLLLAMALSLCGCSRETRSFMPPSMNPALKWDSRGRVPAKLSSLGKDGNRASASVQATHKPQMTSDDVRIDEDLSKFKPYSKEWVAALEAINRAADERLNKRLIICLGCLPPGRGDRAESTGSSDLPKGSSRVVAEPALSSSGVVP</sequence>
<feature type="region of interest" description="Disordered" evidence="1">
    <location>
        <begin position="48"/>
        <end position="72"/>
    </location>
</feature>
<dbReference type="AlphaFoldDB" id="A0A176Z022"/>
<feature type="chain" id="PRO_5008055241" evidence="2">
    <location>
        <begin position="20"/>
        <end position="151"/>
    </location>
</feature>
<organism evidence="3 4">
    <name type="scientific">Bradyrhizobium centrolobii</name>
    <dbReference type="NCBI Taxonomy" id="1505087"/>
    <lineage>
        <taxon>Bacteria</taxon>
        <taxon>Pseudomonadati</taxon>
        <taxon>Pseudomonadota</taxon>
        <taxon>Alphaproteobacteria</taxon>
        <taxon>Hyphomicrobiales</taxon>
        <taxon>Nitrobacteraceae</taxon>
        <taxon>Bradyrhizobium</taxon>
    </lineage>
</organism>
<proteinExistence type="predicted"/>
<name>A0A176Z022_9BRAD</name>
<feature type="compositionally biased region" description="Polar residues" evidence="1">
    <location>
        <begin position="56"/>
        <end position="70"/>
    </location>
</feature>
<gene>
    <name evidence="3" type="ORF">AYJ54_43430</name>
</gene>
<dbReference type="STRING" id="1505087.AYJ54_43430"/>
<feature type="region of interest" description="Disordered" evidence="1">
    <location>
        <begin position="119"/>
        <end position="151"/>
    </location>
</feature>
<dbReference type="PROSITE" id="PS51257">
    <property type="entry name" value="PROKAR_LIPOPROTEIN"/>
    <property type="match status" value="1"/>
</dbReference>